<dbReference type="Pfam" id="PF26215">
    <property type="entry name" value="HTH_animal"/>
    <property type="match status" value="1"/>
</dbReference>
<dbReference type="EMBL" id="CAJNOH010007784">
    <property type="protein sequence ID" value="CAF1465566.1"/>
    <property type="molecule type" value="Genomic_DNA"/>
</dbReference>
<name>A0A815QN96_9BILA</name>
<gene>
    <name evidence="4" type="ORF">JXQ802_LOCUS53533</name>
    <name evidence="3" type="ORF">PYM288_LOCUS37130</name>
</gene>
<reference evidence="3" key="1">
    <citation type="submission" date="2021-02" db="EMBL/GenBank/DDBJ databases">
        <authorList>
            <person name="Nowell W R."/>
        </authorList>
    </citation>
    <scope>NUCLEOTIDE SEQUENCE</scope>
</reference>
<dbReference type="InterPro" id="IPR000477">
    <property type="entry name" value="RT_dom"/>
</dbReference>
<accession>A0A815QN96</accession>
<comment type="caution">
    <text evidence="3">The sequence shown here is derived from an EMBL/GenBank/DDBJ whole genome shotgun (WGS) entry which is preliminary data.</text>
</comment>
<proteinExistence type="predicted"/>
<evidence type="ECO:0000313" key="3">
    <source>
        <dbReference type="EMBL" id="CAF1465566.1"/>
    </source>
</evidence>
<dbReference type="Proteomes" id="UP000663854">
    <property type="component" value="Unassembled WGS sequence"/>
</dbReference>
<protein>
    <recommendedName>
        <fullName evidence="2">Reverse transcriptase domain-containing protein</fullName>
    </recommendedName>
</protein>
<dbReference type="PANTHER" id="PTHR21301">
    <property type="entry name" value="REVERSE TRANSCRIPTASE"/>
    <property type="match status" value="1"/>
</dbReference>
<feature type="domain" description="Reverse transcriptase" evidence="2">
    <location>
        <begin position="1"/>
        <end position="151"/>
    </location>
</feature>
<evidence type="ECO:0000313" key="6">
    <source>
        <dbReference type="Proteomes" id="UP000663870"/>
    </source>
</evidence>
<dbReference type="InterPro" id="IPR058912">
    <property type="entry name" value="HTH_animal"/>
</dbReference>
<dbReference type="AlphaFoldDB" id="A0A815QN96"/>
<sequence>MIPRQGALEVLLQFLERNLHNNKIRTLRIDDIMRMARLVLDTNIFAYENKYYRQIRGGAMGSAFTRTLANIYMLDWEQQLMHDQQADQEIYGRYIDDVFMTTNLTHDQIKVRLDNAHRKDSNIRISYSIQSTIDFLDVTVNNEHGHLKTSIFHKSAAEPYVLPYTSDHPRHVFRNIPYAALLRAARICSNVEDFDMERIRIDLSLLLNEYPPSFIFKHFHRFFEINQTIAVFERLDSQVYYQLHQQLLHKPTRREQQLQQATGDIDVLPEIVEYQLKVFFNTKLMTDPDRNIERDIDRFDDIFHRFDDDIDEEEDTNIDFDNLYMNIGKDNNNDVIEIEQLNDDKNNLIDSVFKEENLSQKLSQLSATDKEQEDSDKSKSSTVKKRPTLTPTTTTDNISKKMKPDNEESTSNQIPRYLSSHNKAFEQMINPILEKTTTTTTSINIEYLREIAILIHQLECINLDRLLWTTYLRSGTGTLKPQATTSTLLLWPLEVKQRMIDRGQTTASDPNEIDHASCLNYVQRVLQKFRNQTEHYQAQLKERKKRLNNCWTCEIGEVITKFVQRHVTPIYKAPTEGQIAIVQYDYNDRLIQLEYYQQNPNEYQKQIFENLTQAKYEKETSKFDVAILKQRIVYNHLPHSFESLKIPPPISFDTITDTMTRQHLKDRCEKILQRTKSEMMMIYITTAEAKMNEYEKKFDTDLAKMKENQCSGPSHKKLTQTMLNIMERRFQNINERLTCLYKLKLRFFVKAPTEQVTFLNRGPTYVPPCQIHILSKSSLILAQIVTKQMAPLQRELAKLFIKYPIDLSRQMHFENGIEQLFNESFLQPMPSVLEERALYEKQLILSIRYQLNKDQLILRRTADEMNTYYLDRLNEFNQKSNEYIQNSTCYELIETINEINTEQQQLEGIIQSIDLQLEILYQRKLIKEDHLIRLSIGKKTNINLPYLYFLPETNENVHMSVQPRLSSCQHCPIYTLATYLNQLLRPLFDNFSRSTTFLNGGDFIQKLQYYCIQLDLLQPKTYFATFKIHDLYMKISHSVLLEALNIFLVNPLVNGRHQKLSSDAIQELTAIVLQNNVFSYNGKIYRFIQGGPLNLPLIELLCHIYMHHWQYSLVTHICLKDAFYGRYKDTGFLTWNSPIDQLQTLFNKLEQELDSNLQMTTFISSDVHFLHAAIENRKGSLHTHVYHD</sequence>
<dbReference type="Proteomes" id="UP000663870">
    <property type="component" value="Unassembled WGS sequence"/>
</dbReference>
<evidence type="ECO:0000259" key="2">
    <source>
        <dbReference type="PROSITE" id="PS50878"/>
    </source>
</evidence>
<dbReference type="PROSITE" id="PS50878">
    <property type="entry name" value="RT_POL"/>
    <property type="match status" value="1"/>
</dbReference>
<evidence type="ECO:0000313" key="4">
    <source>
        <dbReference type="EMBL" id="CAF1643450.1"/>
    </source>
</evidence>
<evidence type="ECO:0000313" key="5">
    <source>
        <dbReference type="Proteomes" id="UP000663854"/>
    </source>
</evidence>
<organism evidence="3 5">
    <name type="scientific">Rotaria sordida</name>
    <dbReference type="NCBI Taxonomy" id="392033"/>
    <lineage>
        <taxon>Eukaryota</taxon>
        <taxon>Metazoa</taxon>
        <taxon>Spiralia</taxon>
        <taxon>Gnathifera</taxon>
        <taxon>Rotifera</taxon>
        <taxon>Eurotatoria</taxon>
        <taxon>Bdelloidea</taxon>
        <taxon>Philodinida</taxon>
        <taxon>Philodinidae</taxon>
        <taxon>Rotaria</taxon>
    </lineage>
</organism>
<evidence type="ECO:0000256" key="1">
    <source>
        <dbReference type="SAM" id="MobiDB-lite"/>
    </source>
</evidence>
<dbReference type="EMBL" id="CAJNOL010009455">
    <property type="protein sequence ID" value="CAF1643450.1"/>
    <property type="molecule type" value="Genomic_DNA"/>
</dbReference>
<feature type="region of interest" description="Disordered" evidence="1">
    <location>
        <begin position="363"/>
        <end position="413"/>
    </location>
</feature>
<dbReference type="PANTHER" id="PTHR21301:SF10">
    <property type="entry name" value="REVERSE TRANSCRIPTASE DOMAIN-CONTAINING PROTEIN"/>
    <property type="match status" value="1"/>
</dbReference>
<keyword evidence="6" id="KW-1185">Reference proteome</keyword>